<dbReference type="PANTHER" id="PTHR36566:SF1">
    <property type="entry name" value="PYRIDINIUM-3,5-BISTHIOCARBOXYLIC ACID MONONUCLEOTIDE NICKEL INSERTION PROTEIN"/>
    <property type="match status" value="1"/>
</dbReference>
<dbReference type="Gene3D" id="3.30.70.1380">
    <property type="entry name" value="Transcriptional regulatory protein pf0864 domain like"/>
    <property type="match status" value="1"/>
</dbReference>
<proteinExistence type="predicted"/>
<evidence type="ECO:0000256" key="1">
    <source>
        <dbReference type="ARBA" id="ARBA00022596"/>
    </source>
</evidence>
<sequence length="411" mass="43086">MTRSPGAGLHLHLDPLGGAAGDMFVAAMLDAFPELEPRVMADVIAILPPEAGQAELSRGQSGGLAVRRFALLPNRRGEEAKPRGHQHEHDHGHGHGHHHHATTYHALRTRIETAPLSQGTAAAAAAILHHIALAEAHVHDMPLDEVHFHELADWDALMDVTAAGSICAALEGATWSLTPLPLGGGLVRTAHGALPVPTPATARILQGYEWHDDGIGGERVTPTGAAILAHVTGGTAGTRRGGRLRAVGMGAGTRDLDDRPNILRVTAFAASSGAGADRIVQLACDLDDMTGEEIAAAADALRAHPGVADLVLVSLLGKKGRPATRMELMVYPAAEAAVAAAIFDLTSSLGLRRTELDRLILPRSATISVEGIRVKRADRPSGATAKAESDDLVHAPTLRARRQLAHRTETG</sequence>
<dbReference type="PANTHER" id="PTHR36566">
    <property type="entry name" value="NICKEL INSERTION PROTEIN-RELATED"/>
    <property type="match status" value="1"/>
</dbReference>
<protein>
    <submittedName>
        <fullName evidence="3">LarC family nickel insertion protein</fullName>
    </submittedName>
</protein>
<dbReference type="RefSeq" id="WP_128233766.1">
    <property type="nucleotide sequence ID" value="NZ_SAUY01000035.1"/>
</dbReference>
<feature type="compositionally biased region" description="Basic and acidic residues" evidence="2">
    <location>
        <begin position="75"/>
        <end position="93"/>
    </location>
</feature>
<gene>
    <name evidence="3" type="ORF">D2T29_19315</name>
</gene>
<evidence type="ECO:0000313" key="3">
    <source>
        <dbReference type="EMBL" id="RWR27087.1"/>
    </source>
</evidence>
<organism evidence="3 4">
    <name type="scientific">Paenirhodobacter populi</name>
    <dbReference type="NCBI Taxonomy" id="2306993"/>
    <lineage>
        <taxon>Bacteria</taxon>
        <taxon>Pseudomonadati</taxon>
        <taxon>Pseudomonadota</taxon>
        <taxon>Alphaproteobacteria</taxon>
        <taxon>Rhodobacterales</taxon>
        <taxon>Rhodobacter group</taxon>
        <taxon>Paenirhodobacter</taxon>
    </lineage>
</organism>
<evidence type="ECO:0000256" key="2">
    <source>
        <dbReference type="SAM" id="MobiDB-lite"/>
    </source>
</evidence>
<comment type="caution">
    <text evidence="3">The sequence shown here is derived from an EMBL/GenBank/DDBJ whole genome shotgun (WGS) entry which is preliminary data.</text>
</comment>
<name>A0A443K2U2_9RHOB</name>
<dbReference type="EMBL" id="SAUY01000035">
    <property type="protein sequence ID" value="RWR27087.1"/>
    <property type="molecule type" value="Genomic_DNA"/>
</dbReference>
<dbReference type="Pfam" id="PF01969">
    <property type="entry name" value="Ni_insertion"/>
    <property type="match status" value="1"/>
</dbReference>
<feature type="region of interest" description="Disordered" evidence="2">
    <location>
        <begin position="378"/>
        <end position="411"/>
    </location>
</feature>
<reference evidence="3 4" key="2">
    <citation type="submission" date="2019-01" db="EMBL/GenBank/DDBJ databases">
        <authorList>
            <person name="Li Y."/>
        </authorList>
    </citation>
    <scope>NUCLEOTIDE SEQUENCE [LARGE SCALE GENOMIC DNA]</scope>
    <source>
        <strain evidence="3 4">07D10-4-3</strain>
    </source>
</reference>
<dbReference type="AlphaFoldDB" id="A0A443K2U2"/>
<reference evidence="3 4" key="1">
    <citation type="submission" date="2019-01" db="EMBL/GenBank/DDBJ databases">
        <title>Sinorhodobacter populi sp. nov. isolated from the symptomatic bark tissue of Populus euramericana canker.</title>
        <authorList>
            <person name="Xu G."/>
        </authorList>
    </citation>
    <scope>NUCLEOTIDE SEQUENCE [LARGE SCALE GENOMIC DNA]</scope>
    <source>
        <strain evidence="3 4">07D10-4-3</strain>
    </source>
</reference>
<accession>A0A443K2U2</accession>
<evidence type="ECO:0000313" key="4">
    <source>
        <dbReference type="Proteomes" id="UP000284451"/>
    </source>
</evidence>
<dbReference type="InterPro" id="IPR002822">
    <property type="entry name" value="Ni_insertion"/>
</dbReference>
<feature type="region of interest" description="Disordered" evidence="2">
    <location>
        <begin position="75"/>
        <end position="103"/>
    </location>
</feature>
<keyword evidence="1" id="KW-0533">Nickel</keyword>
<dbReference type="Proteomes" id="UP000284451">
    <property type="component" value="Unassembled WGS sequence"/>
</dbReference>